<dbReference type="InterPro" id="IPR001087">
    <property type="entry name" value="GDSL"/>
</dbReference>
<dbReference type="CDD" id="cd01846">
    <property type="entry name" value="fatty_acyltransferase_like"/>
    <property type="match status" value="1"/>
</dbReference>
<sequence length="426" mass="43969">MPPLLRARDASHTVMRPRTAISLCSLACAALLGGLGVDAQSATGGATFDDIDTIFGFGDSYSWNGYSPLVGVNNIPGYGLTTSGGYNWLQFLSQLGSNPITLYDLAASGATTNNSVISAPATDFVNQVGLFQEWFGPDGTYSTSGQVRFEANSTLYTVWIGINDVGAPYNEQTDFPQQLSEIFSSYSAAIASLYAGGARNFLILGVPPTWRTPLIQAYNDSRIDVYRDRLGHYNTRLAALFDTLPSSHPEASFRLYDTVPFFDAILDTPQQYGFANTTAACDAYAAVTGPPEISLPLCGVPLEEYVWWNSYHPAWPVHELLASVIGGILSSPNSSPTTTLTSAGGLPTAASTALGSTGTSTSISAPPTSSAAPSSSSVQQSVAPSASASGAGGSGGAPALRLSSGSSAALALGAAVAVAALLGALA</sequence>
<dbReference type="OMA" id="HHALEMD"/>
<evidence type="ECO:0000256" key="1">
    <source>
        <dbReference type="ARBA" id="ARBA00022801"/>
    </source>
</evidence>
<evidence type="ECO:0000256" key="3">
    <source>
        <dbReference type="SAM" id="SignalP"/>
    </source>
</evidence>
<feature type="compositionally biased region" description="Low complexity" evidence="2">
    <location>
        <begin position="351"/>
        <end position="389"/>
    </location>
</feature>
<dbReference type="OrthoDB" id="1600564at2759"/>
<dbReference type="Gene3D" id="3.40.50.1110">
    <property type="entry name" value="SGNH hydrolase"/>
    <property type="match status" value="1"/>
</dbReference>
<feature type="signal peptide" evidence="3">
    <location>
        <begin position="1"/>
        <end position="39"/>
    </location>
</feature>
<dbReference type="AlphaFoldDB" id="A0A0P9EHK3"/>
<name>A0A0P9EHK3_RHOGW</name>
<dbReference type="EMBL" id="KQ474085">
    <property type="protein sequence ID" value="KPV72778.1"/>
    <property type="molecule type" value="Genomic_DNA"/>
</dbReference>
<organism evidence="4 5">
    <name type="scientific">Rhodotorula graminis (strain WP1)</name>
    <dbReference type="NCBI Taxonomy" id="578459"/>
    <lineage>
        <taxon>Eukaryota</taxon>
        <taxon>Fungi</taxon>
        <taxon>Dikarya</taxon>
        <taxon>Basidiomycota</taxon>
        <taxon>Pucciniomycotina</taxon>
        <taxon>Microbotryomycetes</taxon>
        <taxon>Sporidiobolales</taxon>
        <taxon>Sporidiobolaceae</taxon>
        <taxon>Rhodotorula</taxon>
    </lineage>
</organism>
<dbReference type="InterPro" id="IPR051058">
    <property type="entry name" value="GDSL_Est/Lipase"/>
</dbReference>
<evidence type="ECO:0000313" key="5">
    <source>
        <dbReference type="Proteomes" id="UP000053890"/>
    </source>
</evidence>
<reference evidence="4 5" key="1">
    <citation type="journal article" date="2015" name="Front. Microbiol.">
        <title>Genome sequence of the plant growth promoting endophytic yeast Rhodotorula graminis WP1.</title>
        <authorList>
            <person name="Firrincieli A."/>
            <person name="Otillar R."/>
            <person name="Salamov A."/>
            <person name="Schmutz J."/>
            <person name="Khan Z."/>
            <person name="Redman R.S."/>
            <person name="Fleck N.D."/>
            <person name="Lindquist E."/>
            <person name="Grigoriev I.V."/>
            <person name="Doty S.L."/>
        </authorList>
    </citation>
    <scope>NUCLEOTIDE SEQUENCE [LARGE SCALE GENOMIC DNA]</scope>
    <source>
        <strain evidence="4 5">WP1</strain>
    </source>
</reference>
<feature type="chain" id="PRO_5006156600" evidence="3">
    <location>
        <begin position="40"/>
        <end position="426"/>
    </location>
</feature>
<dbReference type="RefSeq" id="XP_018268827.1">
    <property type="nucleotide sequence ID" value="XM_018417866.1"/>
</dbReference>
<proteinExistence type="predicted"/>
<dbReference type="InterPro" id="IPR036514">
    <property type="entry name" value="SGNH_hydro_sf"/>
</dbReference>
<evidence type="ECO:0000256" key="2">
    <source>
        <dbReference type="SAM" id="MobiDB-lite"/>
    </source>
</evidence>
<keyword evidence="5" id="KW-1185">Reference proteome</keyword>
<dbReference type="Proteomes" id="UP000053890">
    <property type="component" value="Unassembled WGS sequence"/>
</dbReference>
<accession>A0A0P9EHK3</accession>
<dbReference type="SUPFAM" id="SSF52266">
    <property type="entry name" value="SGNH hydrolase"/>
    <property type="match status" value="1"/>
</dbReference>
<keyword evidence="1" id="KW-0378">Hydrolase</keyword>
<dbReference type="PANTHER" id="PTHR45648:SF22">
    <property type="entry name" value="GDSL LIPASE_ACYLHYDROLASE FAMILY PROTEIN (AFU_ORTHOLOGUE AFUA_4G14700)"/>
    <property type="match status" value="1"/>
</dbReference>
<feature type="region of interest" description="Disordered" evidence="2">
    <location>
        <begin position="351"/>
        <end position="390"/>
    </location>
</feature>
<dbReference type="GO" id="GO:0016788">
    <property type="term" value="F:hydrolase activity, acting on ester bonds"/>
    <property type="evidence" value="ECO:0007669"/>
    <property type="project" value="InterPro"/>
</dbReference>
<dbReference type="Pfam" id="PF00657">
    <property type="entry name" value="Lipase_GDSL"/>
    <property type="match status" value="1"/>
</dbReference>
<dbReference type="GeneID" id="28978314"/>
<protein>
    <submittedName>
        <fullName evidence="4">Carbohydrate esterase family 16 protein</fullName>
    </submittedName>
</protein>
<dbReference type="STRING" id="578459.A0A0P9EHK3"/>
<keyword evidence="3" id="KW-0732">Signal</keyword>
<gene>
    <name evidence="4" type="ORF">RHOBADRAFT_55465</name>
</gene>
<dbReference type="PANTHER" id="PTHR45648">
    <property type="entry name" value="GDSL LIPASE/ACYLHYDROLASE FAMILY PROTEIN (AFU_ORTHOLOGUE AFUA_4G14700)"/>
    <property type="match status" value="1"/>
</dbReference>
<evidence type="ECO:0000313" key="4">
    <source>
        <dbReference type="EMBL" id="KPV72778.1"/>
    </source>
</evidence>